<dbReference type="InterPro" id="IPR001920">
    <property type="entry name" value="Asp/Glu_race"/>
</dbReference>
<dbReference type="OrthoDB" id="9801055at2"/>
<feature type="binding site" evidence="7">
    <location>
        <begin position="188"/>
        <end position="189"/>
    </location>
    <ligand>
        <name>substrate</name>
    </ligand>
</feature>
<keyword evidence="9" id="KW-1185">Reference proteome</keyword>
<comment type="function">
    <text evidence="7">Provides the (R)-glutamate required for cell wall biosynthesis.</text>
</comment>
<evidence type="ECO:0000256" key="6">
    <source>
        <dbReference type="ARBA" id="ARBA00023316"/>
    </source>
</evidence>
<gene>
    <name evidence="7" type="primary">murI</name>
    <name evidence="8" type="ORF">SAMN02745157_2073</name>
</gene>
<feature type="binding site" evidence="7">
    <location>
        <begin position="41"/>
        <end position="42"/>
    </location>
    <ligand>
        <name>substrate</name>
    </ligand>
</feature>
<keyword evidence="4 7" id="KW-0573">Peptidoglycan synthesis</keyword>
<evidence type="ECO:0000256" key="3">
    <source>
        <dbReference type="ARBA" id="ARBA00022960"/>
    </source>
</evidence>
<evidence type="ECO:0000256" key="1">
    <source>
        <dbReference type="ARBA" id="ARBA00001602"/>
    </source>
</evidence>
<proteinExistence type="inferred from homology"/>
<keyword evidence="5 7" id="KW-0413">Isomerase</keyword>
<dbReference type="UniPathway" id="UPA00219"/>
<keyword evidence="6 7" id="KW-0961">Cell wall biogenesis/degradation</keyword>
<comment type="similarity">
    <text evidence="7">Belongs to the aspartate/glutamate racemases family.</text>
</comment>
<dbReference type="GO" id="GO:0009252">
    <property type="term" value="P:peptidoglycan biosynthetic process"/>
    <property type="evidence" value="ECO:0007669"/>
    <property type="project" value="UniProtKB-UniRule"/>
</dbReference>
<dbReference type="PROSITE" id="PS00924">
    <property type="entry name" value="ASP_GLU_RACEMASE_2"/>
    <property type="match status" value="1"/>
</dbReference>
<keyword evidence="3 7" id="KW-0133">Cell shape</keyword>
<dbReference type="NCBIfam" id="TIGR00067">
    <property type="entry name" value="glut_race"/>
    <property type="match status" value="1"/>
</dbReference>
<protein>
    <recommendedName>
        <fullName evidence="2 7">Glutamate racemase</fullName>
        <ecNumber evidence="2 7">5.1.1.3</ecNumber>
    </recommendedName>
</protein>
<dbReference type="PANTHER" id="PTHR21198:SF2">
    <property type="entry name" value="GLUTAMATE RACEMASE"/>
    <property type="match status" value="1"/>
</dbReference>
<feature type="binding site" evidence="7">
    <location>
        <begin position="74"/>
        <end position="75"/>
    </location>
    <ligand>
        <name>substrate</name>
    </ligand>
</feature>
<feature type="active site" description="Proton donor/acceptor" evidence="7">
    <location>
        <position position="187"/>
    </location>
</feature>
<dbReference type="Pfam" id="PF01177">
    <property type="entry name" value="Asp_Glu_race"/>
    <property type="match status" value="1"/>
</dbReference>
<evidence type="ECO:0000313" key="9">
    <source>
        <dbReference type="Proteomes" id="UP000184485"/>
    </source>
</evidence>
<dbReference type="EC" id="5.1.1.3" evidence="2 7"/>
<accession>A0A1M5AAW6</accession>
<reference evidence="8 9" key="1">
    <citation type="submission" date="2016-11" db="EMBL/GenBank/DDBJ databases">
        <authorList>
            <person name="Jaros S."/>
            <person name="Januszkiewicz K."/>
            <person name="Wedrychowicz H."/>
        </authorList>
    </citation>
    <scope>NUCLEOTIDE SEQUENCE [LARGE SCALE GENOMIC DNA]</scope>
    <source>
        <strain evidence="8 9">DSM 19436</strain>
    </source>
</reference>
<evidence type="ECO:0000256" key="7">
    <source>
        <dbReference type="HAMAP-Rule" id="MF_00258"/>
    </source>
</evidence>
<dbReference type="InterPro" id="IPR033134">
    <property type="entry name" value="Asp/Glu_racemase_AS_2"/>
</dbReference>
<evidence type="ECO:0000256" key="2">
    <source>
        <dbReference type="ARBA" id="ARBA00013090"/>
    </source>
</evidence>
<evidence type="ECO:0000313" key="8">
    <source>
        <dbReference type="EMBL" id="SHF27460.1"/>
    </source>
</evidence>
<name>A0A1M5AAW6_9HYPH</name>
<comment type="catalytic activity">
    <reaction evidence="1 7">
        <text>L-glutamate = D-glutamate</text>
        <dbReference type="Rhea" id="RHEA:12813"/>
        <dbReference type="ChEBI" id="CHEBI:29985"/>
        <dbReference type="ChEBI" id="CHEBI:29986"/>
        <dbReference type="EC" id="5.1.1.3"/>
    </reaction>
</comment>
<dbReference type="Gene3D" id="3.40.50.1860">
    <property type="match status" value="2"/>
</dbReference>
<dbReference type="PANTHER" id="PTHR21198">
    <property type="entry name" value="GLUTAMATE RACEMASE"/>
    <property type="match status" value="1"/>
</dbReference>
<dbReference type="SUPFAM" id="SSF53681">
    <property type="entry name" value="Aspartate/glutamate racemase"/>
    <property type="match status" value="2"/>
</dbReference>
<comment type="pathway">
    <text evidence="7">Cell wall biogenesis; peptidoglycan biosynthesis.</text>
</comment>
<dbReference type="EMBL" id="FQUP01000001">
    <property type="protein sequence ID" value="SHF27460.1"/>
    <property type="molecule type" value="Genomic_DNA"/>
</dbReference>
<evidence type="ECO:0000256" key="5">
    <source>
        <dbReference type="ARBA" id="ARBA00023235"/>
    </source>
</evidence>
<dbReference type="InterPro" id="IPR004391">
    <property type="entry name" value="Glu_race"/>
</dbReference>
<dbReference type="STRING" id="1122133.SAMN02745157_2073"/>
<organism evidence="8 9">
    <name type="scientific">Kaistia soli DSM 19436</name>
    <dbReference type="NCBI Taxonomy" id="1122133"/>
    <lineage>
        <taxon>Bacteria</taxon>
        <taxon>Pseudomonadati</taxon>
        <taxon>Pseudomonadota</taxon>
        <taxon>Alphaproteobacteria</taxon>
        <taxon>Hyphomicrobiales</taxon>
        <taxon>Kaistiaceae</taxon>
        <taxon>Kaistia</taxon>
    </lineage>
</organism>
<sequence length="266" mass="28488">MSVRLLVFDSGIGGLSVLSEIRRRVPEADIVYVADDLAFPYGDWEEAPLRDHIVALVGRLIERFSPHAVVVACNTAATLVLPALRAAHSIPFVGTVPAIKPAAERTRSGVVGVLATPGTMRRDYTRALIRSFAQNCHVRLVGSYELAPLAESVMRGEAVGDDAILAEIAPAFIEVEGRRTDAVVLACTHYPFLLDRFVRIAPWPVAWIDPAEAIARRVVSLLGLDETPSMIGVPGVAYLSSGGPWPVPLQPLLANFGLSPKDGGAL</sequence>
<feature type="active site" description="Proton donor/acceptor" evidence="7">
    <location>
        <position position="73"/>
    </location>
</feature>
<dbReference type="GO" id="GO:0008360">
    <property type="term" value="P:regulation of cell shape"/>
    <property type="evidence" value="ECO:0007669"/>
    <property type="project" value="UniProtKB-KW"/>
</dbReference>
<evidence type="ECO:0000256" key="4">
    <source>
        <dbReference type="ARBA" id="ARBA00022984"/>
    </source>
</evidence>
<dbReference type="GO" id="GO:0071555">
    <property type="term" value="P:cell wall organization"/>
    <property type="evidence" value="ECO:0007669"/>
    <property type="project" value="UniProtKB-KW"/>
</dbReference>
<feature type="binding site" evidence="7">
    <location>
        <begin position="9"/>
        <end position="10"/>
    </location>
    <ligand>
        <name>substrate</name>
    </ligand>
</feature>
<dbReference type="AlphaFoldDB" id="A0A1M5AAW6"/>
<dbReference type="InterPro" id="IPR015942">
    <property type="entry name" value="Asp/Glu/hydantoin_racemase"/>
</dbReference>
<dbReference type="Proteomes" id="UP000184485">
    <property type="component" value="Unassembled WGS sequence"/>
</dbReference>
<dbReference type="HAMAP" id="MF_00258">
    <property type="entry name" value="Glu_racemase"/>
    <property type="match status" value="1"/>
</dbReference>
<dbReference type="RefSeq" id="WP_073052541.1">
    <property type="nucleotide sequence ID" value="NZ_FQUP01000001.1"/>
</dbReference>
<dbReference type="GO" id="GO:0008881">
    <property type="term" value="F:glutamate racemase activity"/>
    <property type="evidence" value="ECO:0007669"/>
    <property type="project" value="UniProtKB-UniRule"/>
</dbReference>